<evidence type="ECO:0000256" key="4">
    <source>
        <dbReference type="ARBA" id="ARBA00013948"/>
    </source>
</evidence>
<dbReference type="Pfam" id="PF17667">
    <property type="entry name" value="Pkinase_fungal"/>
    <property type="match status" value="1"/>
</dbReference>
<dbReference type="InterPro" id="IPR008266">
    <property type="entry name" value="Tyr_kinase_AS"/>
</dbReference>
<sequence>MTDFENIEHATKGRIYGPVDGFYEALFENKAWYPALKSLIGNRSTDIQQFPPSAGAALNLEKLNTHLKTLENDQTRQYYGLTKSLKIPNPGFWLAEECDGCSDAPDWSKVMVVGVMDDKDDPQDYHQGLLCLISLAERVFLDQPTRRFLHGIYIRDRVAEPWLLDRMGLYSGRPLELPSEGARLATLLSGYSIMSQSELGMDTFIREEDGSKFIELSNNDPPRLFLEPTPFVNPQQLLGKGVTCYKARTESSGPWKAVVKFCWKSEKEEMEERILRLVKERKVWGVIQLLDQGEIESMTGIHHGLALGPPRKIPASSNDEQTRDASSIDNQAILGNSELVLERNNTSDESRVLSYTITSPFGRHITQYSSIKEFLVVLRDAIKAHRSLYTDGRILHRDISINNIIITEAKSPGESSGTLIDLDAAVEMTDEKPTRKTITGTKPFMAIGLLQGEENAYRHDLESFFYVFLFSAAIDRKLGLSADTPLQKWLGGSWDDLAVRKAEDLADPQFDKVLAAFQPDFEGLKGLARALRDLFIGSKVASEDDGSQLYEQMLAQLDGAILEQSDGKAQI</sequence>
<comment type="catalytic activity">
    <reaction evidence="8">
        <text>L-threonyl-[protein] + ATP = O-phospho-L-threonyl-[protein] + ADP + H(+)</text>
        <dbReference type="Rhea" id="RHEA:46608"/>
        <dbReference type="Rhea" id="RHEA-COMP:11060"/>
        <dbReference type="Rhea" id="RHEA-COMP:11605"/>
        <dbReference type="ChEBI" id="CHEBI:15378"/>
        <dbReference type="ChEBI" id="CHEBI:30013"/>
        <dbReference type="ChEBI" id="CHEBI:30616"/>
        <dbReference type="ChEBI" id="CHEBI:61977"/>
        <dbReference type="ChEBI" id="CHEBI:456216"/>
        <dbReference type="EC" id="2.7.11.1"/>
    </reaction>
</comment>
<evidence type="ECO:0000256" key="5">
    <source>
        <dbReference type="ARBA" id="ARBA00019973"/>
    </source>
</evidence>
<dbReference type="InterPro" id="IPR011009">
    <property type="entry name" value="Kinase-like_dom_sf"/>
</dbReference>
<evidence type="ECO:0000256" key="2">
    <source>
        <dbReference type="ARBA" id="ARBA00011534"/>
    </source>
</evidence>
<dbReference type="EMBL" id="CAAKMV010000137">
    <property type="protein sequence ID" value="VIO59043.1"/>
    <property type="molecule type" value="Genomic_DNA"/>
</dbReference>
<dbReference type="AlphaFoldDB" id="A0A2H3H7S0"/>
<accession>A0A2H3H7S0</accession>
<feature type="domain" description="Protein kinase" evidence="10">
    <location>
        <begin position="232"/>
        <end position="536"/>
    </location>
</feature>
<reference evidence="12" key="1">
    <citation type="submission" date="2019-04" db="EMBL/GenBank/DDBJ databases">
        <authorList>
            <person name="Melise S."/>
            <person name="Noan J."/>
            <person name="Okalmin O."/>
        </authorList>
    </citation>
    <scope>NUCLEOTIDE SEQUENCE</scope>
    <source>
        <strain evidence="12">FN9</strain>
    </source>
</reference>
<comment type="function">
    <text evidence="1">Component of the EKC/KEOPS complex that is required for the formation of a threonylcarbamoyl group on adenosine at position 37 (t(6)A37) in tRNAs that read codons beginning with adenine. The complex is probably involved in the transfer of the threonylcarbamoyl moiety of threonylcarbamoyl-AMP (TC-AMP) to the N6 group of A37. BUD32 has ATPase activity in the context of the EKC/KEOPS complex and likely plays a supporting role to the catalytic subunit KAE1. The EKC/KEOPS complex also promotes both telomere uncapping and telomere elongation. The complex is required for efficient recruitment of transcriptional coactivators.</text>
</comment>
<evidence type="ECO:0000256" key="9">
    <source>
        <dbReference type="ARBA" id="ARBA00048679"/>
    </source>
</evidence>
<dbReference type="PANTHER" id="PTHR38248:SF2">
    <property type="entry name" value="FUNK1 11"/>
    <property type="match status" value="1"/>
</dbReference>
<dbReference type="PROSITE" id="PS00109">
    <property type="entry name" value="PROTEIN_KINASE_TYR"/>
    <property type="match status" value="1"/>
</dbReference>
<dbReference type="GO" id="GO:0004674">
    <property type="term" value="F:protein serine/threonine kinase activity"/>
    <property type="evidence" value="ECO:0007669"/>
    <property type="project" value="UniProtKB-EC"/>
</dbReference>
<evidence type="ECO:0000313" key="11">
    <source>
        <dbReference type="EMBL" id="CAG1969259.1"/>
    </source>
</evidence>
<evidence type="ECO:0000256" key="6">
    <source>
        <dbReference type="ARBA" id="ARBA00030980"/>
    </source>
</evidence>
<proteinExistence type="predicted"/>
<comment type="subunit">
    <text evidence="2">Component of the EKC/KEOPS complex composed of at least BUD32, CGI121, GON7, KAE1 and PCC1; the whole complex dimerizes.</text>
</comment>
<dbReference type="InterPro" id="IPR040976">
    <property type="entry name" value="Pkinase_fungal"/>
</dbReference>
<evidence type="ECO:0000313" key="12">
    <source>
        <dbReference type="EMBL" id="VIO59043.1"/>
    </source>
</evidence>
<dbReference type="InterPro" id="IPR000719">
    <property type="entry name" value="Prot_kinase_dom"/>
</dbReference>
<evidence type="ECO:0000256" key="7">
    <source>
        <dbReference type="ARBA" id="ARBA00033194"/>
    </source>
</evidence>
<dbReference type="OMA" id="RHITQYS"/>
<dbReference type="GO" id="GO:0005524">
    <property type="term" value="F:ATP binding"/>
    <property type="evidence" value="ECO:0007669"/>
    <property type="project" value="InterPro"/>
</dbReference>
<dbReference type="EC" id="2.7.11.1" evidence="3"/>
<protein>
    <recommendedName>
        <fullName evidence="5">EKC/KEOPS complex subunit BUD32</fullName>
        <ecNumber evidence="3">2.7.11.1</ecNumber>
    </recommendedName>
    <alternativeName>
        <fullName evidence="6 7">Atypical Serine/threonine protein kinase BUD32</fullName>
    </alternativeName>
    <alternativeName>
        <fullName evidence="4">EKC/KEOPS complex subunit bud32</fullName>
    </alternativeName>
</protein>
<evidence type="ECO:0000256" key="1">
    <source>
        <dbReference type="ARBA" id="ARBA00003747"/>
    </source>
</evidence>
<dbReference type="Proteomes" id="UP000746612">
    <property type="component" value="Unassembled WGS sequence"/>
</dbReference>
<organism evidence="11 13">
    <name type="scientific">Gibberella zeae</name>
    <name type="common">Wheat head blight fungus</name>
    <name type="synonym">Fusarium graminearum</name>
    <dbReference type="NCBI Taxonomy" id="5518"/>
    <lineage>
        <taxon>Eukaryota</taxon>
        <taxon>Fungi</taxon>
        <taxon>Dikarya</taxon>
        <taxon>Ascomycota</taxon>
        <taxon>Pezizomycotina</taxon>
        <taxon>Sordariomycetes</taxon>
        <taxon>Hypocreomycetidae</taxon>
        <taxon>Hypocreales</taxon>
        <taxon>Nectriaceae</taxon>
        <taxon>Fusarium</taxon>
    </lineage>
</organism>
<dbReference type="SUPFAM" id="SSF56112">
    <property type="entry name" value="Protein kinase-like (PK-like)"/>
    <property type="match status" value="1"/>
</dbReference>
<evidence type="ECO:0000256" key="8">
    <source>
        <dbReference type="ARBA" id="ARBA00047899"/>
    </source>
</evidence>
<dbReference type="PANTHER" id="PTHR38248">
    <property type="entry name" value="FUNK1 6"/>
    <property type="match status" value="1"/>
</dbReference>
<evidence type="ECO:0000313" key="13">
    <source>
        <dbReference type="Proteomes" id="UP000746612"/>
    </source>
</evidence>
<dbReference type="Gene3D" id="1.10.510.10">
    <property type="entry name" value="Transferase(Phosphotransferase) domain 1"/>
    <property type="match status" value="1"/>
</dbReference>
<dbReference type="PROSITE" id="PS50011">
    <property type="entry name" value="PROTEIN_KINASE_DOM"/>
    <property type="match status" value="1"/>
</dbReference>
<dbReference type="EMBL" id="CAJPIJ010000078">
    <property type="protein sequence ID" value="CAG1969259.1"/>
    <property type="molecule type" value="Genomic_DNA"/>
</dbReference>
<evidence type="ECO:0000256" key="3">
    <source>
        <dbReference type="ARBA" id="ARBA00012513"/>
    </source>
</evidence>
<comment type="catalytic activity">
    <reaction evidence="9">
        <text>L-seryl-[protein] + ATP = O-phospho-L-seryl-[protein] + ADP + H(+)</text>
        <dbReference type="Rhea" id="RHEA:17989"/>
        <dbReference type="Rhea" id="RHEA-COMP:9863"/>
        <dbReference type="Rhea" id="RHEA-COMP:11604"/>
        <dbReference type="ChEBI" id="CHEBI:15378"/>
        <dbReference type="ChEBI" id="CHEBI:29999"/>
        <dbReference type="ChEBI" id="CHEBI:30616"/>
        <dbReference type="ChEBI" id="CHEBI:83421"/>
        <dbReference type="ChEBI" id="CHEBI:456216"/>
        <dbReference type="EC" id="2.7.11.1"/>
    </reaction>
</comment>
<name>A0A2H3H7S0_GIBZA</name>
<reference evidence="11" key="2">
    <citation type="submission" date="2021-03" db="EMBL/GenBank/DDBJ databases">
        <authorList>
            <person name="Alouane T."/>
            <person name="Langin T."/>
            <person name="Bonhomme L."/>
        </authorList>
    </citation>
    <scope>NUCLEOTIDE SEQUENCE</scope>
    <source>
        <strain evidence="11">MDC_Fg202</strain>
    </source>
</reference>
<evidence type="ECO:0000259" key="10">
    <source>
        <dbReference type="PROSITE" id="PS50011"/>
    </source>
</evidence>
<gene>
    <name evidence="12" type="ORF">FUG_LOCUS331624</name>
    <name evidence="11" type="ORF">MDCFG202_LOCUS63744</name>
</gene>